<comment type="subcellular location">
    <subcellularLocation>
        <location evidence="1">Membrane</location>
        <topology evidence="1">Multi-pass membrane protein</topology>
    </subcellularLocation>
</comment>
<feature type="transmembrane region" description="Helical" evidence="6">
    <location>
        <begin position="235"/>
        <end position="254"/>
    </location>
</feature>
<evidence type="ECO:0000256" key="1">
    <source>
        <dbReference type="ARBA" id="ARBA00004141"/>
    </source>
</evidence>
<name>F2U3N7_SALR5</name>
<evidence type="ECO:0000313" key="8">
    <source>
        <dbReference type="Proteomes" id="UP000007799"/>
    </source>
</evidence>
<dbReference type="RefSeq" id="XP_004996414.1">
    <property type="nucleotide sequence ID" value="XM_004996357.1"/>
</dbReference>
<dbReference type="eggNOG" id="KOG1291">
    <property type="taxonomic scope" value="Eukaryota"/>
</dbReference>
<dbReference type="InterPro" id="IPR001046">
    <property type="entry name" value="NRAMP_fam"/>
</dbReference>
<dbReference type="AlphaFoldDB" id="F2U3N7"/>
<dbReference type="STRING" id="946362.F2U3N7"/>
<keyword evidence="4 6" id="KW-1133">Transmembrane helix</keyword>
<feature type="transmembrane region" description="Helical" evidence="6">
    <location>
        <begin position="201"/>
        <end position="223"/>
    </location>
</feature>
<accession>F2U3N7</accession>
<feature type="transmembrane region" description="Helical" evidence="6">
    <location>
        <begin position="173"/>
        <end position="189"/>
    </location>
</feature>
<dbReference type="KEGG" id="sre:PTSG_02902"/>
<feature type="transmembrane region" description="Helical" evidence="6">
    <location>
        <begin position="90"/>
        <end position="113"/>
    </location>
</feature>
<evidence type="ECO:0000256" key="2">
    <source>
        <dbReference type="ARBA" id="ARBA00022448"/>
    </source>
</evidence>
<dbReference type="Pfam" id="PF01566">
    <property type="entry name" value="Nramp"/>
    <property type="match status" value="1"/>
</dbReference>
<dbReference type="GO" id="GO:0005886">
    <property type="term" value="C:plasma membrane"/>
    <property type="evidence" value="ECO:0007669"/>
    <property type="project" value="TreeGrafter"/>
</dbReference>
<dbReference type="NCBIfam" id="NF037982">
    <property type="entry name" value="Nramp_1"/>
    <property type="match status" value="1"/>
</dbReference>
<keyword evidence="2" id="KW-0813">Transport</keyword>
<proteinExistence type="predicted"/>
<dbReference type="PANTHER" id="PTHR11706:SF33">
    <property type="entry name" value="NATURAL RESISTANCE-ASSOCIATED MACROPHAGE PROTEIN 2"/>
    <property type="match status" value="1"/>
</dbReference>
<evidence type="ECO:0000256" key="5">
    <source>
        <dbReference type="ARBA" id="ARBA00023136"/>
    </source>
</evidence>
<dbReference type="InParanoid" id="F2U3N7"/>
<dbReference type="GO" id="GO:0015086">
    <property type="term" value="F:cadmium ion transmembrane transporter activity"/>
    <property type="evidence" value="ECO:0007669"/>
    <property type="project" value="TreeGrafter"/>
</dbReference>
<keyword evidence="5 6" id="KW-0472">Membrane</keyword>
<keyword evidence="3 6" id="KW-0812">Transmembrane</keyword>
<evidence type="ECO:0000256" key="4">
    <source>
        <dbReference type="ARBA" id="ARBA00022989"/>
    </source>
</evidence>
<dbReference type="PANTHER" id="PTHR11706">
    <property type="entry name" value="SOLUTE CARRIER PROTEIN FAMILY 11 MEMBER"/>
    <property type="match status" value="1"/>
</dbReference>
<dbReference type="GeneID" id="16076999"/>
<evidence type="ECO:0000256" key="3">
    <source>
        <dbReference type="ARBA" id="ARBA00022692"/>
    </source>
</evidence>
<dbReference type="Proteomes" id="UP000007799">
    <property type="component" value="Unassembled WGS sequence"/>
</dbReference>
<organism evidence="8">
    <name type="scientific">Salpingoeca rosetta (strain ATCC 50818 / BSB-021)</name>
    <dbReference type="NCBI Taxonomy" id="946362"/>
    <lineage>
        <taxon>Eukaryota</taxon>
        <taxon>Choanoflagellata</taxon>
        <taxon>Craspedida</taxon>
        <taxon>Salpingoecidae</taxon>
        <taxon>Salpingoeca</taxon>
    </lineage>
</organism>
<dbReference type="PRINTS" id="PR00447">
    <property type="entry name" value="NATRESASSCMP"/>
</dbReference>
<dbReference type="EMBL" id="GL832960">
    <property type="protein sequence ID" value="EGD82231.1"/>
    <property type="molecule type" value="Genomic_DNA"/>
</dbReference>
<evidence type="ECO:0000313" key="7">
    <source>
        <dbReference type="EMBL" id="EGD82231.1"/>
    </source>
</evidence>
<gene>
    <name evidence="7" type="ORF">PTSG_02902</name>
</gene>
<evidence type="ECO:0000256" key="6">
    <source>
        <dbReference type="SAM" id="Phobius"/>
    </source>
</evidence>
<dbReference type="GO" id="GO:0034755">
    <property type="term" value="P:iron ion transmembrane transport"/>
    <property type="evidence" value="ECO:0007669"/>
    <property type="project" value="TreeGrafter"/>
</dbReference>
<protein>
    <submittedName>
        <fullName evidence="7">Natural resistance-associated macrophage protein 1</fullName>
    </submittedName>
</protein>
<dbReference type="GO" id="GO:0005384">
    <property type="term" value="F:manganese ion transmembrane transporter activity"/>
    <property type="evidence" value="ECO:0007669"/>
    <property type="project" value="TreeGrafter"/>
</dbReference>
<sequence length="335" mass="37376">MGFEMPEGSNAPSAAFGINSADEELIEESRYQHVKSGSVAVPRPSEHPPRFSFKTLWAYTGPGWLMSIAYLDPGNIESDLQAGAIAGYRLLWVLLWSTIAGLFFQVLCARLGVTNGRHLAQVCREAYGRPAKLTLWIMMEIAIIASDVQGTYAGQFVMEGFLRLRLAPWKRVALTRSLAMIPTVVISVVTNKDILNLMFEWMNVLQSFQLPFALFPLLHFVSVRGIMGARRLKGALLYLAWTVCVFLFGINTYLLIDTLQQYATTWYYIVLVVLVVVPYLGFTVYVIIGPLLPVGGMAHFYEMCLPPVNAYLHDDDDESLEPGHMSDDEGVPLLA</sequence>
<feature type="transmembrane region" description="Helical" evidence="6">
    <location>
        <begin position="266"/>
        <end position="288"/>
    </location>
</feature>
<dbReference type="OrthoDB" id="409173at2759"/>
<reference evidence="7" key="1">
    <citation type="submission" date="2009-08" db="EMBL/GenBank/DDBJ databases">
        <title>Annotation of Salpingoeca rosetta.</title>
        <authorList>
            <consortium name="The Broad Institute Genome Sequencing Platform"/>
            <person name="Russ C."/>
            <person name="Cuomo C."/>
            <person name="Burger G."/>
            <person name="Gray M.W."/>
            <person name="Holland P.W.H."/>
            <person name="King N."/>
            <person name="Lang F.B.F."/>
            <person name="Roger A.J."/>
            <person name="Ruiz-Trillo I."/>
            <person name="Young S.K."/>
            <person name="Zeng Q."/>
            <person name="Gargeya S."/>
            <person name="Alvarado L."/>
            <person name="Berlin A."/>
            <person name="Chapman S.B."/>
            <person name="Chen Z."/>
            <person name="Freedman E."/>
            <person name="Gellesch M."/>
            <person name="Goldberg J."/>
            <person name="Griggs A."/>
            <person name="Gujja S."/>
            <person name="Heilman E."/>
            <person name="Heiman D."/>
            <person name="Howarth C."/>
            <person name="Mehta T."/>
            <person name="Neiman D."/>
            <person name="Pearson M."/>
            <person name="Roberts A."/>
            <person name="Saif S."/>
            <person name="Shea T."/>
            <person name="Shenoy N."/>
            <person name="Sisk P."/>
            <person name="Stolte C."/>
            <person name="Sykes S."/>
            <person name="White J."/>
            <person name="Yandava C."/>
            <person name="Haas B."/>
            <person name="Nusbaum C."/>
            <person name="Birren B."/>
        </authorList>
    </citation>
    <scope>NUCLEOTIDE SEQUENCE [LARGE SCALE GENOMIC DNA]</scope>
    <source>
        <strain evidence="7">ATCC 50818</strain>
    </source>
</reference>
<keyword evidence="8" id="KW-1185">Reference proteome</keyword>